<dbReference type="PANTHER" id="PTHR35564:SF3">
    <property type="entry name" value="TYPE VI SECRETION SYSTEM BASEPLATE SUBUNIT TSSG"/>
    <property type="match status" value="1"/>
</dbReference>
<dbReference type="InterPro" id="IPR010732">
    <property type="entry name" value="T6SS_TssG-like"/>
</dbReference>
<dbReference type="PANTHER" id="PTHR35564">
    <property type="match status" value="1"/>
</dbReference>
<reference evidence="1 2" key="1">
    <citation type="submission" date="2014-01" db="EMBL/GenBank/DDBJ databases">
        <title>Full genme sequencing of cellulolytic bacterium Gynuella sunshinyii YC6258T gen. nov., sp. nov.</title>
        <authorList>
            <person name="Khan H."/>
            <person name="Chung E.J."/>
            <person name="Chung Y.R."/>
        </authorList>
    </citation>
    <scope>NUCLEOTIDE SEQUENCE [LARGE SCALE GENOMIC DNA]</scope>
    <source>
        <strain evidence="1 2">YC6258</strain>
    </source>
</reference>
<sequence>METEYRQKTDHLENVTKQATSYHFHQLIETLLDICDGSEARNCPPWLKLKPSDWLSFPASDVRKVSVLPSEKIEVESTFFGFYGVDAPLPQYFLQDITYQDEDGKRLQAFLDIFNQQAYWLLHQGWRKFHLLQHAGEKNLFVRLATSLTGVYFERHKLSGWASGALANRCRSACGIEAVLRDTLQLPDLVVDDQIVSNIEIEQTLSLNGQQALGEETVLGDHVAVIGRAIQIETGMVTKEKASQLRPDGELGQKAREVLEYYLPQGVTYEMVIVLAPNQNTPFRLGEEELCLGQPILLGEDGAHPYRMVFSDQHYKHPEYRYSDQRYAA</sequence>
<dbReference type="STRING" id="1445510.YC6258_01784"/>
<dbReference type="KEGG" id="gsn:YC6258_01784"/>
<keyword evidence="2" id="KW-1185">Reference proteome</keyword>
<evidence type="ECO:0000313" key="1">
    <source>
        <dbReference type="EMBL" id="AJQ93828.1"/>
    </source>
</evidence>
<evidence type="ECO:0000313" key="2">
    <source>
        <dbReference type="Proteomes" id="UP000032266"/>
    </source>
</evidence>
<dbReference type="Proteomes" id="UP000032266">
    <property type="component" value="Chromosome"/>
</dbReference>
<dbReference type="Pfam" id="PF06996">
    <property type="entry name" value="T6SS_TssG"/>
    <property type="match status" value="1"/>
</dbReference>
<name>A0A0C5VKC0_9GAMM</name>
<dbReference type="RefSeq" id="WP_052830148.1">
    <property type="nucleotide sequence ID" value="NZ_CP007142.1"/>
</dbReference>
<dbReference type="HOGENOM" id="CLU_048238_0_1_6"/>
<gene>
    <name evidence="1" type="ORF">YC6258_01784</name>
</gene>
<accession>A0A0C5VKC0</accession>
<organism evidence="1 2">
    <name type="scientific">Gynuella sunshinyii YC6258</name>
    <dbReference type="NCBI Taxonomy" id="1445510"/>
    <lineage>
        <taxon>Bacteria</taxon>
        <taxon>Pseudomonadati</taxon>
        <taxon>Pseudomonadota</taxon>
        <taxon>Gammaproteobacteria</taxon>
        <taxon>Oceanospirillales</taxon>
        <taxon>Saccharospirillaceae</taxon>
        <taxon>Gynuella</taxon>
    </lineage>
</organism>
<evidence type="ECO:0008006" key="3">
    <source>
        <dbReference type="Google" id="ProtNLM"/>
    </source>
</evidence>
<dbReference type="AlphaFoldDB" id="A0A0C5VKC0"/>
<dbReference type="EMBL" id="CP007142">
    <property type="protein sequence ID" value="AJQ93828.1"/>
    <property type="molecule type" value="Genomic_DNA"/>
</dbReference>
<protein>
    <recommendedName>
        <fullName evidence="3">Type VI secretion protein, VC_A0111 family</fullName>
    </recommendedName>
</protein>
<proteinExistence type="predicted"/>